<dbReference type="Proteomes" id="UP000534186">
    <property type="component" value="Unassembled WGS sequence"/>
</dbReference>
<feature type="compositionally biased region" description="Basic residues" evidence="1">
    <location>
        <begin position="22"/>
        <end position="36"/>
    </location>
</feature>
<organism evidence="2 3">
    <name type="scientific">Tunturiibacter lichenicola</name>
    <dbReference type="NCBI Taxonomy" id="2051959"/>
    <lineage>
        <taxon>Bacteria</taxon>
        <taxon>Pseudomonadati</taxon>
        <taxon>Acidobacteriota</taxon>
        <taxon>Terriglobia</taxon>
        <taxon>Terriglobales</taxon>
        <taxon>Acidobacteriaceae</taxon>
        <taxon>Tunturiibacter</taxon>
    </lineage>
</organism>
<dbReference type="EMBL" id="JACCCV010000001">
    <property type="protein sequence ID" value="NYF51208.1"/>
    <property type="molecule type" value="Genomic_DNA"/>
</dbReference>
<reference evidence="2 3" key="1">
    <citation type="submission" date="2020-07" db="EMBL/GenBank/DDBJ databases">
        <title>Genomic Encyclopedia of Type Strains, Phase IV (KMG-V): Genome sequencing to study the core and pangenomes of soil and plant-associated prokaryotes.</title>
        <authorList>
            <person name="Whitman W."/>
        </authorList>
    </citation>
    <scope>NUCLEOTIDE SEQUENCE [LARGE SCALE GENOMIC DNA]</scope>
    <source>
        <strain evidence="2 3">M8UP30</strain>
    </source>
</reference>
<feature type="compositionally biased region" description="Basic residues" evidence="1">
    <location>
        <begin position="1"/>
        <end position="11"/>
    </location>
</feature>
<dbReference type="AlphaFoldDB" id="A0A7Y9T246"/>
<sequence>METKNHKRKKPEKADAREVSKKQKAKLAMRKKRSKAKLAAPRTEAEYSAKPERFKDTWDRVLGVVSKMRREKVSLTQASRNAGISPRTVTRWGKAALQKQMNGKYVAKKSDNLLRLVMIPTPDGPRDIAVKGSKQVTLLAEYWNSLHRYLQTGDSSSLKKFQGKHIRDANGVDIPLSVDLSALNRLGSAGVLSFESLYARTT</sequence>
<dbReference type="GO" id="GO:0043565">
    <property type="term" value="F:sequence-specific DNA binding"/>
    <property type="evidence" value="ECO:0007669"/>
    <property type="project" value="InterPro"/>
</dbReference>
<evidence type="ECO:0000313" key="2">
    <source>
        <dbReference type="EMBL" id="NYF51208.1"/>
    </source>
</evidence>
<comment type="caution">
    <text evidence="2">The sequence shown here is derived from an EMBL/GenBank/DDBJ whole genome shotgun (WGS) entry which is preliminary data.</text>
</comment>
<feature type="compositionally biased region" description="Basic and acidic residues" evidence="1">
    <location>
        <begin position="12"/>
        <end position="21"/>
    </location>
</feature>
<dbReference type="InterPro" id="IPR010921">
    <property type="entry name" value="Trp_repressor/repl_initiator"/>
</dbReference>
<accession>A0A7Y9T246</accession>
<evidence type="ECO:0000313" key="3">
    <source>
        <dbReference type="Proteomes" id="UP000534186"/>
    </source>
</evidence>
<name>A0A7Y9T246_9BACT</name>
<protein>
    <recommendedName>
        <fullName evidence="4">Helix-turn-helix domain-containing protein</fullName>
    </recommendedName>
</protein>
<feature type="region of interest" description="Disordered" evidence="1">
    <location>
        <begin position="1"/>
        <end position="44"/>
    </location>
</feature>
<evidence type="ECO:0008006" key="4">
    <source>
        <dbReference type="Google" id="ProtNLM"/>
    </source>
</evidence>
<dbReference type="SUPFAM" id="SSF48295">
    <property type="entry name" value="TrpR-like"/>
    <property type="match status" value="1"/>
</dbReference>
<evidence type="ECO:0000256" key="1">
    <source>
        <dbReference type="SAM" id="MobiDB-lite"/>
    </source>
</evidence>
<gene>
    <name evidence="2" type="ORF">HDF12_001573</name>
</gene>
<proteinExistence type="predicted"/>